<protein>
    <recommendedName>
        <fullName evidence="4">PRC-barrel domain containing protein</fullName>
    </recommendedName>
</protein>
<dbReference type="AlphaFoldDB" id="A0A4R8UEM0"/>
<evidence type="ECO:0000313" key="2">
    <source>
        <dbReference type="EMBL" id="TFB49666.1"/>
    </source>
</evidence>
<sequence>MVEKERVSYTGRRKHLVSGRNAGPDEVPAVDHKEGKIVVDFTSDDLCDALVIDPEGNEIGTLVRIYVNPVHRSPQWASVRTGILGSAKSFVPLDGAQWDGVHLRVAINKFLIIKAPHLDNQDDDELTEPDTDSLDEYYAISNGTDRCKAAGLRDDAPTHHARAPDPTVARETNAPIAGFAE</sequence>
<proteinExistence type="predicted"/>
<gene>
    <name evidence="2" type="ORF">E3O23_11355</name>
</gene>
<evidence type="ECO:0008006" key="4">
    <source>
        <dbReference type="Google" id="ProtNLM"/>
    </source>
</evidence>
<dbReference type="GO" id="GO:0030077">
    <property type="term" value="C:plasma membrane light-harvesting complex"/>
    <property type="evidence" value="ECO:0007669"/>
    <property type="project" value="InterPro"/>
</dbReference>
<dbReference type="OrthoDB" id="3712018at2"/>
<accession>A0A4R8UEM0</accession>
<dbReference type="InterPro" id="IPR014747">
    <property type="entry name" value="Bac_photo_RC_H_C"/>
</dbReference>
<dbReference type="RefSeq" id="WP_134491104.1">
    <property type="nucleotide sequence ID" value="NZ_SOEZ01000055.1"/>
</dbReference>
<dbReference type="Gene3D" id="3.90.50.10">
    <property type="entry name" value="Photosynthetic Reaction Center, subunit H, domain 2"/>
    <property type="match status" value="1"/>
</dbReference>
<comment type="caution">
    <text evidence="2">The sequence shown here is derived from an EMBL/GenBank/DDBJ whole genome shotgun (WGS) entry which is preliminary data.</text>
</comment>
<feature type="region of interest" description="Disordered" evidence="1">
    <location>
        <begin position="1"/>
        <end position="28"/>
    </location>
</feature>
<keyword evidence="3" id="KW-1185">Reference proteome</keyword>
<evidence type="ECO:0000313" key="3">
    <source>
        <dbReference type="Proteomes" id="UP000297866"/>
    </source>
</evidence>
<dbReference type="SUPFAM" id="SSF50346">
    <property type="entry name" value="PRC-barrel domain"/>
    <property type="match status" value="1"/>
</dbReference>
<dbReference type="EMBL" id="SOEZ01000055">
    <property type="protein sequence ID" value="TFB49666.1"/>
    <property type="molecule type" value="Genomic_DNA"/>
</dbReference>
<name>A0A4R8UEM0_9MICO</name>
<dbReference type="Proteomes" id="UP000297866">
    <property type="component" value="Unassembled WGS sequence"/>
</dbReference>
<organism evidence="2 3">
    <name type="scientific">Cryobacterium tagatosivorans</name>
    <dbReference type="NCBI Taxonomy" id="1259199"/>
    <lineage>
        <taxon>Bacteria</taxon>
        <taxon>Bacillati</taxon>
        <taxon>Actinomycetota</taxon>
        <taxon>Actinomycetes</taxon>
        <taxon>Micrococcales</taxon>
        <taxon>Microbacteriaceae</taxon>
        <taxon>Cryobacterium</taxon>
    </lineage>
</organism>
<feature type="region of interest" description="Disordered" evidence="1">
    <location>
        <begin position="150"/>
        <end position="181"/>
    </location>
</feature>
<evidence type="ECO:0000256" key="1">
    <source>
        <dbReference type="SAM" id="MobiDB-lite"/>
    </source>
</evidence>
<dbReference type="GO" id="GO:0019684">
    <property type="term" value="P:photosynthesis, light reaction"/>
    <property type="evidence" value="ECO:0007669"/>
    <property type="project" value="InterPro"/>
</dbReference>
<reference evidence="2 3" key="1">
    <citation type="submission" date="2019-03" db="EMBL/GenBank/DDBJ databases">
        <title>Genomics of glacier-inhabiting Cryobacterium strains.</title>
        <authorList>
            <person name="Liu Q."/>
            <person name="Xin Y.-H."/>
        </authorList>
    </citation>
    <scope>NUCLEOTIDE SEQUENCE [LARGE SCALE GENOMIC DNA]</scope>
    <source>
        <strain evidence="2 3">Sr47</strain>
    </source>
</reference>
<dbReference type="InterPro" id="IPR011033">
    <property type="entry name" value="PRC_barrel-like_sf"/>
</dbReference>